<dbReference type="EMBL" id="JACGWN010000004">
    <property type="protein sequence ID" value="KAL0451491.1"/>
    <property type="molecule type" value="Genomic_DNA"/>
</dbReference>
<organism evidence="1">
    <name type="scientific">Sesamum latifolium</name>
    <dbReference type="NCBI Taxonomy" id="2727402"/>
    <lineage>
        <taxon>Eukaryota</taxon>
        <taxon>Viridiplantae</taxon>
        <taxon>Streptophyta</taxon>
        <taxon>Embryophyta</taxon>
        <taxon>Tracheophyta</taxon>
        <taxon>Spermatophyta</taxon>
        <taxon>Magnoliopsida</taxon>
        <taxon>eudicotyledons</taxon>
        <taxon>Gunneridae</taxon>
        <taxon>Pentapetalae</taxon>
        <taxon>asterids</taxon>
        <taxon>lamiids</taxon>
        <taxon>Lamiales</taxon>
        <taxon>Pedaliaceae</taxon>
        <taxon>Sesamum</taxon>
    </lineage>
</organism>
<gene>
    <name evidence="1" type="ORF">Slati_1127200</name>
</gene>
<proteinExistence type="predicted"/>
<evidence type="ECO:0000313" key="1">
    <source>
        <dbReference type="EMBL" id="KAL0451491.1"/>
    </source>
</evidence>
<feature type="non-terminal residue" evidence="1">
    <location>
        <position position="1"/>
    </location>
</feature>
<protein>
    <recommendedName>
        <fullName evidence="2">Copia protein</fullName>
    </recommendedName>
</protein>
<name>A0AAW2XCP7_9LAMI</name>
<dbReference type="AlphaFoldDB" id="A0AAW2XCP7"/>
<evidence type="ECO:0008006" key="2">
    <source>
        <dbReference type="Google" id="ProtNLM"/>
    </source>
</evidence>
<dbReference type="PANTHER" id="PTHR11439:SF470">
    <property type="entry name" value="CYSTEINE-RICH RLK (RECEPTOR-LIKE PROTEIN KINASE) 8"/>
    <property type="match status" value="1"/>
</dbReference>
<reference evidence="1" key="1">
    <citation type="submission" date="2020-06" db="EMBL/GenBank/DDBJ databases">
        <authorList>
            <person name="Li T."/>
            <person name="Hu X."/>
            <person name="Zhang T."/>
            <person name="Song X."/>
            <person name="Zhang H."/>
            <person name="Dai N."/>
            <person name="Sheng W."/>
            <person name="Hou X."/>
            <person name="Wei L."/>
        </authorList>
    </citation>
    <scope>NUCLEOTIDE SEQUENCE</scope>
    <source>
        <strain evidence="1">KEN1</strain>
        <tissue evidence="1">Leaf</tissue>
    </source>
</reference>
<reference evidence="1" key="2">
    <citation type="journal article" date="2024" name="Plant">
        <title>Genomic evolution and insights into agronomic trait innovations of Sesamum species.</title>
        <authorList>
            <person name="Miao H."/>
            <person name="Wang L."/>
            <person name="Qu L."/>
            <person name="Liu H."/>
            <person name="Sun Y."/>
            <person name="Le M."/>
            <person name="Wang Q."/>
            <person name="Wei S."/>
            <person name="Zheng Y."/>
            <person name="Lin W."/>
            <person name="Duan Y."/>
            <person name="Cao H."/>
            <person name="Xiong S."/>
            <person name="Wang X."/>
            <person name="Wei L."/>
            <person name="Li C."/>
            <person name="Ma Q."/>
            <person name="Ju M."/>
            <person name="Zhao R."/>
            <person name="Li G."/>
            <person name="Mu C."/>
            <person name="Tian Q."/>
            <person name="Mei H."/>
            <person name="Zhang T."/>
            <person name="Gao T."/>
            <person name="Zhang H."/>
        </authorList>
    </citation>
    <scope>NUCLEOTIDE SEQUENCE</scope>
    <source>
        <strain evidence="1">KEN1</strain>
    </source>
</reference>
<accession>A0AAW2XCP7</accession>
<comment type="caution">
    <text evidence="1">The sequence shown here is derived from an EMBL/GenBank/DDBJ whole genome shotgun (WGS) entry which is preliminary data.</text>
</comment>
<dbReference type="CDD" id="cd09272">
    <property type="entry name" value="RNase_HI_RT_Ty1"/>
    <property type="match status" value="1"/>
</dbReference>
<sequence length="99" mass="11613">LGTTVCELQWITYLFHDLQVFPPTLILVYCDNQAGIHIVANPIFHERTEHIEIDCHLVHDQYKFGFIFRLMSPASLSWRMFSPSSYRLLLSGLSYPRWA</sequence>
<dbReference type="PANTHER" id="PTHR11439">
    <property type="entry name" value="GAG-POL-RELATED RETROTRANSPOSON"/>
    <property type="match status" value="1"/>
</dbReference>